<dbReference type="EMBL" id="JYDL01000020">
    <property type="protein sequence ID" value="KRX24087.1"/>
    <property type="molecule type" value="Genomic_DNA"/>
</dbReference>
<organism evidence="1 2">
    <name type="scientific">Trichinella nelsoni</name>
    <dbReference type="NCBI Taxonomy" id="6336"/>
    <lineage>
        <taxon>Eukaryota</taxon>
        <taxon>Metazoa</taxon>
        <taxon>Ecdysozoa</taxon>
        <taxon>Nematoda</taxon>
        <taxon>Enoplea</taxon>
        <taxon>Dorylaimia</taxon>
        <taxon>Trichinellida</taxon>
        <taxon>Trichinellidae</taxon>
        <taxon>Trichinella</taxon>
    </lineage>
</organism>
<name>A0A0V0SBJ2_9BILA</name>
<evidence type="ECO:0000313" key="1">
    <source>
        <dbReference type="EMBL" id="KRX24087.1"/>
    </source>
</evidence>
<proteinExistence type="predicted"/>
<evidence type="ECO:0000313" key="2">
    <source>
        <dbReference type="Proteomes" id="UP000054630"/>
    </source>
</evidence>
<sequence>MAPFPFHHQHSAFIELNVWAAKREGCCYERHQWSKGCLYRCLNKLNALCRVVAPAGRCLFELNVDE</sequence>
<keyword evidence="2" id="KW-1185">Reference proteome</keyword>
<accession>A0A0V0SBJ2</accession>
<dbReference type="AlphaFoldDB" id="A0A0V0SBJ2"/>
<comment type="caution">
    <text evidence="1">The sequence shown here is derived from an EMBL/GenBank/DDBJ whole genome shotgun (WGS) entry which is preliminary data.</text>
</comment>
<protein>
    <submittedName>
        <fullName evidence="1">Uncharacterized protein</fullName>
    </submittedName>
</protein>
<reference evidence="1 2" key="1">
    <citation type="submission" date="2015-01" db="EMBL/GenBank/DDBJ databases">
        <title>Evolution of Trichinella species and genotypes.</title>
        <authorList>
            <person name="Korhonen P.K."/>
            <person name="Edoardo P."/>
            <person name="Giuseppe L.R."/>
            <person name="Gasser R.B."/>
        </authorList>
    </citation>
    <scope>NUCLEOTIDE SEQUENCE [LARGE SCALE GENOMIC DNA]</scope>
    <source>
        <strain evidence="1">ISS37</strain>
    </source>
</reference>
<dbReference type="Proteomes" id="UP000054630">
    <property type="component" value="Unassembled WGS sequence"/>
</dbReference>
<gene>
    <name evidence="1" type="ORF">T07_1445</name>
</gene>